<keyword evidence="2" id="KW-1185">Reference proteome</keyword>
<sequence length="166" mass="18217">MVFTPLLGEKVEEVVMAARMTTVGGRWLSSEEGRSIGEGWADVRKRTRKETCSCLGLATVVFENSEMDGAGGRRESYVARGGVEETMVFTPLLGEKVEEVVMAARMTTVGGRWLSSEEGRSIGEGWADVRKRTRKETCSSLGLATVVFENSEMDGAGGRRERWAKD</sequence>
<dbReference type="Proteomes" id="UP001054252">
    <property type="component" value="Unassembled WGS sequence"/>
</dbReference>
<reference evidence="1 2" key="1">
    <citation type="journal article" date="2021" name="Commun. Biol.">
        <title>The genome of Shorea leprosula (Dipterocarpaceae) highlights the ecological relevance of drought in aseasonal tropical rainforests.</title>
        <authorList>
            <person name="Ng K.K.S."/>
            <person name="Kobayashi M.J."/>
            <person name="Fawcett J.A."/>
            <person name="Hatakeyama M."/>
            <person name="Paape T."/>
            <person name="Ng C.H."/>
            <person name="Ang C.C."/>
            <person name="Tnah L.H."/>
            <person name="Lee C.T."/>
            <person name="Nishiyama T."/>
            <person name="Sese J."/>
            <person name="O'Brien M.J."/>
            <person name="Copetti D."/>
            <person name="Mohd Noor M.I."/>
            <person name="Ong R.C."/>
            <person name="Putra M."/>
            <person name="Sireger I.Z."/>
            <person name="Indrioko S."/>
            <person name="Kosugi Y."/>
            <person name="Izuno A."/>
            <person name="Isagi Y."/>
            <person name="Lee S.L."/>
            <person name="Shimizu K.K."/>
        </authorList>
    </citation>
    <scope>NUCLEOTIDE SEQUENCE [LARGE SCALE GENOMIC DNA]</scope>
    <source>
        <strain evidence="1">214</strain>
    </source>
</reference>
<evidence type="ECO:0000313" key="2">
    <source>
        <dbReference type="Proteomes" id="UP001054252"/>
    </source>
</evidence>
<proteinExistence type="predicted"/>
<dbReference type="AlphaFoldDB" id="A0AAV5ILI9"/>
<dbReference type="EMBL" id="BPVZ01000016">
    <property type="protein sequence ID" value="GKV00784.1"/>
    <property type="molecule type" value="Genomic_DNA"/>
</dbReference>
<organism evidence="1 2">
    <name type="scientific">Rubroshorea leprosula</name>
    <dbReference type="NCBI Taxonomy" id="152421"/>
    <lineage>
        <taxon>Eukaryota</taxon>
        <taxon>Viridiplantae</taxon>
        <taxon>Streptophyta</taxon>
        <taxon>Embryophyta</taxon>
        <taxon>Tracheophyta</taxon>
        <taxon>Spermatophyta</taxon>
        <taxon>Magnoliopsida</taxon>
        <taxon>eudicotyledons</taxon>
        <taxon>Gunneridae</taxon>
        <taxon>Pentapetalae</taxon>
        <taxon>rosids</taxon>
        <taxon>malvids</taxon>
        <taxon>Malvales</taxon>
        <taxon>Dipterocarpaceae</taxon>
        <taxon>Rubroshorea</taxon>
    </lineage>
</organism>
<comment type="caution">
    <text evidence="1">The sequence shown here is derived from an EMBL/GenBank/DDBJ whole genome shotgun (WGS) entry which is preliminary data.</text>
</comment>
<accession>A0AAV5ILI9</accession>
<name>A0AAV5ILI9_9ROSI</name>
<evidence type="ECO:0000313" key="1">
    <source>
        <dbReference type="EMBL" id="GKV00784.1"/>
    </source>
</evidence>
<gene>
    <name evidence="1" type="ORF">SLEP1_g13413</name>
</gene>
<protein>
    <submittedName>
        <fullName evidence="1">Uncharacterized protein</fullName>
    </submittedName>
</protein>